<dbReference type="Proteomes" id="UP000472277">
    <property type="component" value="Chromosome 20"/>
</dbReference>
<proteinExistence type="predicted"/>
<keyword evidence="2" id="KW-1185">Reference proteome</keyword>
<reference evidence="1" key="2">
    <citation type="submission" date="2025-09" db="UniProtKB">
        <authorList>
            <consortium name="Ensembl"/>
        </authorList>
    </citation>
    <scope>IDENTIFICATION</scope>
</reference>
<accession>A0A673XHE7</accession>
<evidence type="ECO:0000313" key="2">
    <source>
        <dbReference type="Proteomes" id="UP000472277"/>
    </source>
</evidence>
<reference evidence="1" key="1">
    <citation type="submission" date="2025-08" db="UniProtKB">
        <authorList>
            <consortium name="Ensembl"/>
        </authorList>
    </citation>
    <scope>IDENTIFICATION</scope>
</reference>
<dbReference type="AlphaFoldDB" id="A0A673XHE7"/>
<sequence length="89" mass="9770">LHINKLFHGPLCYVLQGGKKQSGPCGGRDCSGGCKCFPEKGARVSHIFFIVWLSNSYTTLTYLHLYTTLLNSIPIMKVFIGYSGGMKAP</sequence>
<protein>
    <submittedName>
        <fullName evidence="1">Uncharacterized protein</fullName>
    </submittedName>
</protein>
<dbReference type="GeneTree" id="ENSGT01010000222796"/>
<evidence type="ECO:0000313" key="1">
    <source>
        <dbReference type="Ensembl" id="ENSSTUP00000023660.1"/>
    </source>
</evidence>
<dbReference type="Ensembl" id="ENSSTUT00000024818.1">
    <property type="protein sequence ID" value="ENSSTUP00000023660.1"/>
    <property type="gene ID" value="ENSSTUG00000010339.1"/>
</dbReference>
<organism evidence="1 2">
    <name type="scientific">Salmo trutta</name>
    <name type="common">Brown trout</name>
    <dbReference type="NCBI Taxonomy" id="8032"/>
    <lineage>
        <taxon>Eukaryota</taxon>
        <taxon>Metazoa</taxon>
        <taxon>Chordata</taxon>
        <taxon>Craniata</taxon>
        <taxon>Vertebrata</taxon>
        <taxon>Euteleostomi</taxon>
        <taxon>Actinopterygii</taxon>
        <taxon>Neopterygii</taxon>
        <taxon>Teleostei</taxon>
        <taxon>Protacanthopterygii</taxon>
        <taxon>Salmoniformes</taxon>
        <taxon>Salmonidae</taxon>
        <taxon>Salmoninae</taxon>
        <taxon>Salmo</taxon>
    </lineage>
</organism>
<dbReference type="InParanoid" id="A0A673XHE7"/>
<name>A0A673XHE7_SALTR</name>